<protein>
    <submittedName>
        <fullName evidence="1">Uncharacterized protein</fullName>
    </submittedName>
</protein>
<dbReference type="EMBL" id="JASBWS010000012">
    <property type="protein sequence ID" value="KAJ9113498.1"/>
    <property type="molecule type" value="Genomic_DNA"/>
</dbReference>
<organism evidence="1 2">
    <name type="scientific">Naganishia adeliensis</name>
    <dbReference type="NCBI Taxonomy" id="92952"/>
    <lineage>
        <taxon>Eukaryota</taxon>
        <taxon>Fungi</taxon>
        <taxon>Dikarya</taxon>
        <taxon>Basidiomycota</taxon>
        <taxon>Agaricomycotina</taxon>
        <taxon>Tremellomycetes</taxon>
        <taxon>Filobasidiales</taxon>
        <taxon>Filobasidiaceae</taxon>
        <taxon>Naganishia</taxon>
    </lineage>
</organism>
<evidence type="ECO:0000313" key="1">
    <source>
        <dbReference type="EMBL" id="KAJ9113498.1"/>
    </source>
</evidence>
<accession>A0ACC2WP06</accession>
<sequence length="869" mass="96707">MPPKLATPTTLTNRVRSSAVILLATLIVLRPGILLGEGRELWETVMAHVARWRAAKEESQKERRRRDLMTPLSTPMLEKKLTDLVRHHFYLDPRLHAYASTSPPRDTAHPVILTRPLRGQAVPPATGRLTNSPRPAPRSYITPSASQVRIEPVPQELYASHRGLFTNTPAAVPAAGKGSSRRRGANKDFVRQLRAVLRIVIPKWAGKEGFLLALHTFFLVFRTVLSVAVARLDGRIVRDLISANGKGFMKGLAWWFALSVPSTYTNAMSKLSLAFRSNLTRYVHDLYLYVYLCKSRPGCGLTFGGADGRNDHRNYYKLSIGLGAMVERDSAAWNGKEEKEKEAGVNGAVKTGVAAGGIDQYVLGEKIRGRKIKVSTMRRFLTTDIAKFCDSLAALYGNMGKPTLDLVIFTTQLAQSLGPWGTMGLFANYGFTVWVLKKATPAFGKLKTVEASLEGEYRSALGRIGREAEEVAFYNGGSRERQLLWETYSKIVAHVNTIFKVTRKYLTSCRLCRSLISPMNRMTEDFVIKYFWSAAGYGLMSIPLLFGKKAAATRGDNTSSMVASRTESKYPGKADANKPFYVMSNVQGKTTEVNDRVALTNVPIVVPPTDALSQLEGGDVLVKSFTFSTGDKEHTLISGGNGIGKTSLARVIAGLWPVWQGELQVPEPSDIFYLSQRPYLPIGSLRDQVIYPHSYSQMKADGRTEAELMSILEKVHLSYLPGREGGFDTRKEWKDVLSGGEKQRICFARMFYHKPHFAVLDDCTNAVSSDVEDRMYEAAKQAGITLLTITHRPSLLKHHVRQLIITGKETVAPQPEYTLLSLSQPATEHETQTLDAEIEELRKTLGEDAPKWERRLEEVRNHLNGTETV</sequence>
<comment type="caution">
    <text evidence="1">The sequence shown here is derived from an EMBL/GenBank/DDBJ whole genome shotgun (WGS) entry which is preliminary data.</text>
</comment>
<proteinExistence type="predicted"/>
<dbReference type="Proteomes" id="UP001230649">
    <property type="component" value="Unassembled WGS sequence"/>
</dbReference>
<gene>
    <name evidence="1" type="ORF">QFC20_001849</name>
</gene>
<reference evidence="1" key="1">
    <citation type="submission" date="2023-04" db="EMBL/GenBank/DDBJ databases">
        <title>Draft Genome sequencing of Naganishia species isolated from polar environments using Oxford Nanopore Technology.</title>
        <authorList>
            <person name="Leo P."/>
            <person name="Venkateswaran K."/>
        </authorList>
    </citation>
    <scope>NUCLEOTIDE SEQUENCE</scope>
    <source>
        <strain evidence="1">MNA-CCFEE 5262</strain>
    </source>
</reference>
<name>A0ACC2WP06_9TREE</name>
<keyword evidence="2" id="KW-1185">Reference proteome</keyword>
<evidence type="ECO:0000313" key="2">
    <source>
        <dbReference type="Proteomes" id="UP001230649"/>
    </source>
</evidence>